<protein>
    <submittedName>
        <fullName evidence="2">Uncharacterized protein</fullName>
    </submittedName>
</protein>
<keyword evidence="3" id="KW-1185">Reference proteome</keyword>
<sequence length="134" mass="15314">MNLDKSLDLKRFILFILFLTFFQCVNAQTVYTTRTGSKYHRENCRYLHSSKIKKDLSEAIKYYGACKVCKPPTQVTKKKSTRPEPTKPTTQPGQKQNTPSKSSKAKSVQCSGNTKAGNRCKRMTTNTNGRCWQH</sequence>
<name>A0ABT8KZU9_9BACT</name>
<feature type="compositionally biased region" description="Polar residues" evidence="1">
    <location>
        <begin position="87"/>
        <end position="116"/>
    </location>
</feature>
<comment type="caution">
    <text evidence="2">The sequence shown here is derived from an EMBL/GenBank/DDBJ whole genome shotgun (WGS) entry which is preliminary data.</text>
</comment>
<gene>
    <name evidence="2" type="ORF">QQ008_28915</name>
</gene>
<dbReference type="RefSeq" id="WP_346755462.1">
    <property type="nucleotide sequence ID" value="NZ_JAUJEA010000018.1"/>
</dbReference>
<reference evidence="2" key="1">
    <citation type="submission" date="2023-06" db="EMBL/GenBank/DDBJ databases">
        <title>Genomic of Parafulvivirga corallium.</title>
        <authorList>
            <person name="Wang G."/>
        </authorList>
    </citation>
    <scope>NUCLEOTIDE SEQUENCE</scope>
    <source>
        <strain evidence="2">BMA10</strain>
    </source>
</reference>
<proteinExistence type="predicted"/>
<evidence type="ECO:0000313" key="3">
    <source>
        <dbReference type="Proteomes" id="UP001172082"/>
    </source>
</evidence>
<accession>A0ABT8KZU9</accession>
<feature type="region of interest" description="Disordered" evidence="1">
    <location>
        <begin position="73"/>
        <end position="121"/>
    </location>
</feature>
<organism evidence="2 3">
    <name type="scientific">Splendidivirga corallicola</name>
    <dbReference type="NCBI Taxonomy" id="3051826"/>
    <lineage>
        <taxon>Bacteria</taxon>
        <taxon>Pseudomonadati</taxon>
        <taxon>Bacteroidota</taxon>
        <taxon>Cytophagia</taxon>
        <taxon>Cytophagales</taxon>
        <taxon>Splendidivirgaceae</taxon>
        <taxon>Splendidivirga</taxon>
    </lineage>
</organism>
<dbReference type="EMBL" id="JAUJEA010000018">
    <property type="protein sequence ID" value="MDN5205442.1"/>
    <property type="molecule type" value="Genomic_DNA"/>
</dbReference>
<evidence type="ECO:0000256" key="1">
    <source>
        <dbReference type="SAM" id="MobiDB-lite"/>
    </source>
</evidence>
<dbReference type="Proteomes" id="UP001172082">
    <property type="component" value="Unassembled WGS sequence"/>
</dbReference>
<evidence type="ECO:0000313" key="2">
    <source>
        <dbReference type="EMBL" id="MDN5205442.1"/>
    </source>
</evidence>